<dbReference type="eggNOG" id="ENOG502RUMH">
    <property type="taxonomic scope" value="Eukaryota"/>
</dbReference>
<gene>
    <name evidence="2" type="ORF">THAOC_12206</name>
</gene>
<comment type="similarity">
    <text evidence="1">Belongs to the asaB hydroxylase/desaturase family.</text>
</comment>
<comment type="caution">
    <text evidence="2">The sequence shown here is derived from an EMBL/GenBank/DDBJ whole genome shotgun (WGS) entry which is preliminary data.</text>
</comment>
<dbReference type="NCBIfam" id="NF041278">
    <property type="entry name" value="CmcJ_NvfI_EfuI"/>
    <property type="match status" value="1"/>
</dbReference>
<dbReference type="OrthoDB" id="412788at2759"/>
<evidence type="ECO:0000313" key="3">
    <source>
        <dbReference type="Proteomes" id="UP000266841"/>
    </source>
</evidence>
<dbReference type="EMBL" id="AGNL01014182">
    <property type="protein sequence ID" value="EJK66831.1"/>
    <property type="molecule type" value="Genomic_DNA"/>
</dbReference>
<dbReference type="GO" id="GO:0016491">
    <property type="term" value="F:oxidoreductase activity"/>
    <property type="evidence" value="ECO:0007669"/>
    <property type="project" value="InterPro"/>
</dbReference>
<name>K0T0L1_THAOC</name>
<dbReference type="PANTHER" id="PTHR34598:SF3">
    <property type="entry name" value="OXIDOREDUCTASE AN1597"/>
    <property type="match status" value="1"/>
</dbReference>
<reference evidence="2 3" key="1">
    <citation type="journal article" date="2012" name="Genome Biol.">
        <title>Genome and low-iron response of an oceanic diatom adapted to chronic iron limitation.</title>
        <authorList>
            <person name="Lommer M."/>
            <person name="Specht M."/>
            <person name="Roy A.S."/>
            <person name="Kraemer L."/>
            <person name="Andreson R."/>
            <person name="Gutowska M.A."/>
            <person name="Wolf J."/>
            <person name="Bergner S.V."/>
            <person name="Schilhabel M.B."/>
            <person name="Klostermeier U.C."/>
            <person name="Beiko R.G."/>
            <person name="Rosenstiel P."/>
            <person name="Hippler M."/>
            <person name="Laroche J."/>
        </authorList>
    </citation>
    <scope>NUCLEOTIDE SEQUENCE [LARGE SCALE GENOMIC DNA]</scope>
    <source>
        <strain evidence="2 3">CCMP1005</strain>
    </source>
</reference>
<protein>
    <submittedName>
        <fullName evidence="2">Uncharacterized protein</fullName>
    </submittedName>
</protein>
<dbReference type="Proteomes" id="UP000266841">
    <property type="component" value="Unassembled WGS sequence"/>
</dbReference>
<sequence>FRKPRSAVLALRTDVAFPSFSEEPLCLGDLAPLRWLCPRKLAPILLLEIRTIRFVCLEIPLGVLAHNYTAPIGFCTAVPARRPRRPRNTNATRPPNPSHSTLFGGLGLGRFKLEIMLPSFKKPAKGLVILSIATTVGNVVLNHLVAPPDGADRSTSGPRAPFDPTATDVIDYEHLNFLEDGEQMELTMGLSYILQQSAPRWIQALTQRFSPITITVSNTTKSVTTSIYDARKTKDSINFEDSGFTLIDISEDRATIDNVTDWRAQGSENPWQSADPRMESFQATLETRLLKLLPNATRIKFTSNVIRGGNKFGDQPAAIDGPHLDYTQNDTAREEFHKEYPVNENVKEQLALLGEWDTEEEEVVALLGLWKPVLMNNPVCDHPLAVMDARTFLAEDSSPYPIHINFLVFILHNLNGAIHHRPEQKWYYYPFQTENEVLVFHQYSKGTHFANPHTSFVNPNCPEEYETRISIEMRAAVFEKKRKD</sequence>
<accession>K0T0L1</accession>
<proteinExistence type="inferred from homology"/>
<dbReference type="InterPro" id="IPR044053">
    <property type="entry name" value="AsaB-like"/>
</dbReference>
<feature type="non-terminal residue" evidence="2">
    <location>
        <position position="1"/>
    </location>
</feature>
<evidence type="ECO:0000256" key="1">
    <source>
        <dbReference type="ARBA" id="ARBA00023604"/>
    </source>
</evidence>
<dbReference type="AlphaFoldDB" id="K0T0L1"/>
<evidence type="ECO:0000313" key="2">
    <source>
        <dbReference type="EMBL" id="EJK66831.1"/>
    </source>
</evidence>
<keyword evidence="3" id="KW-1185">Reference proteome</keyword>
<organism evidence="2 3">
    <name type="scientific">Thalassiosira oceanica</name>
    <name type="common">Marine diatom</name>
    <dbReference type="NCBI Taxonomy" id="159749"/>
    <lineage>
        <taxon>Eukaryota</taxon>
        <taxon>Sar</taxon>
        <taxon>Stramenopiles</taxon>
        <taxon>Ochrophyta</taxon>
        <taxon>Bacillariophyta</taxon>
        <taxon>Coscinodiscophyceae</taxon>
        <taxon>Thalassiosirophycidae</taxon>
        <taxon>Thalassiosirales</taxon>
        <taxon>Thalassiosiraceae</taxon>
        <taxon>Thalassiosira</taxon>
    </lineage>
</organism>
<dbReference type="PANTHER" id="PTHR34598">
    <property type="entry name" value="BLL6449 PROTEIN"/>
    <property type="match status" value="1"/>
</dbReference>